<dbReference type="EMBL" id="SHKW01000001">
    <property type="protein sequence ID" value="RZU38834.1"/>
    <property type="molecule type" value="Genomic_DNA"/>
</dbReference>
<accession>A0A4Q7YP66</accession>
<dbReference type="OrthoDB" id="4045103at2"/>
<dbReference type="GO" id="GO:0017148">
    <property type="term" value="P:negative regulation of translation"/>
    <property type="evidence" value="ECO:0007669"/>
    <property type="project" value="InterPro"/>
</dbReference>
<dbReference type="Proteomes" id="UP000292958">
    <property type="component" value="Unassembled WGS sequence"/>
</dbReference>
<dbReference type="AlphaFoldDB" id="A0A4Q7YP66"/>
<dbReference type="SUPFAM" id="SSF56371">
    <property type="entry name" value="Ribosome inactivating proteins (RIP)"/>
    <property type="match status" value="1"/>
</dbReference>
<dbReference type="InterPro" id="IPR036041">
    <property type="entry name" value="Ribosome-inact_prot_sf"/>
</dbReference>
<dbReference type="PANTHER" id="PTHR33453">
    <property type="match status" value="1"/>
</dbReference>
<protein>
    <submittedName>
        <fullName evidence="1">Ribosome inactivating protein</fullName>
    </submittedName>
</protein>
<dbReference type="GO" id="GO:0030598">
    <property type="term" value="F:rRNA N-glycosylase activity"/>
    <property type="evidence" value="ECO:0007669"/>
    <property type="project" value="InterPro"/>
</dbReference>
<dbReference type="Pfam" id="PF00161">
    <property type="entry name" value="RIP"/>
    <property type="match status" value="1"/>
</dbReference>
<dbReference type="PANTHER" id="PTHR33453:SF34">
    <property type="entry name" value="RIBOSOME-INACTIVATING PROTEIN"/>
    <property type="match status" value="1"/>
</dbReference>
<dbReference type="Gene3D" id="3.40.420.10">
    <property type="entry name" value="Ricin (A subunit), domain 1"/>
    <property type="match status" value="1"/>
</dbReference>
<gene>
    <name evidence="1" type="ORF">BDD14_0119</name>
</gene>
<evidence type="ECO:0000313" key="1">
    <source>
        <dbReference type="EMBL" id="RZU38834.1"/>
    </source>
</evidence>
<organism evidence="1 2">
    <name type="scientific">Edaphobacter modestus</name>
    <dbReference type="NCBI Taxonomy" id="388466"/>
    <lineage>
        <taxon>Bacteria</taxon>
        <taxon>Pseudomonadati</taxon>
        <taxon>Acidobacteriota</taxon>
        <taxon>Terriglobia</taxon>
        <taxon>Terriglobales</taxon>
        <taxon>Acidobacteriaceae</taxon>
        <taxon>Edaphobacter</taxon>
    </lineage>
</organism>
<comment type="caution">
    <text evidence="1">The sequence shown here is derived from an EMBL/GenBank/DDBJ whole genome shotgun (WGS) entry which is preliminary data.</text>
</comment>
<dbReference type="PRINTS" id="PR00396">
    <property type="entry name" value="SHIGARICIN"/>
</dbReference>
<dbReference type="InterPro" id="IPR017989">
    <property type="entry name" value="Ribosome_inactivat_1/2"/>
</dbReference>
<evidence type="ECO:0000313" key="2">
    <source>
        <dbReference type="Proteomes" id="UP000292958"/>
    </source>
</evidence>
<proteinExistence type="predicted"/>
<reference evidence="1 2" key="1">
    <citation type="submission" date="2019-02" db="EMBL/GenBank/DDBJ databases">
        <title>Genomic Encyclopedia of Archaeal and Bacterial Type Strains, Phase II (KMG-II): from individual species to whole genera.</title>
        <authorList>
            <person name="Goeker M."/>
        </authorList>
    </citation>
    <scope>NUCLEOTIDE SEQUENCE [LARGE SCALE GENOMIC DNA]</scope>
    <source>
        <strain evidence="1 2">DSM 18101</strain>
    </source>
</reference>
<keyword evidence="2" id="KW-1185">Reference proteome</keyword>
<dbReference type="InterPro" id="IPR001574">
    <property type="entry name" value="Ribosome_inactivat_prot"/>
</dbReference>
<name>A0A4Q7YP66_9BACT</name>
<dbReference type="InterPro" id="IPR016138">
    <property type="entry name" value="Ribosome_inactivat_prot_sub1"/>
</dbReference>
<sequence>MAASTQAKAVNVRYTYMNFTSSPSTSKQQQYLGLVQGLQTSSAFQYRGLGMTQSTSNEGDADLIQMQLTDVTERYDRSGNRLPNTTLQLWFTADNFYLRGFTNVNGQTFYFVEGQYYLPTSFDAAFGYQSGPAGWMTSLGYSGNYNSLTSRAGEGRESLNLNYQAFYDSFYTLAYYNVAATTPNSRVAQSLLVMIQYLSEAARFTDVRGFISARVGDYSNSDATLPLFQQYLESNWARISQFGADITNNPTLSR</sequence>
<dbReference type="RefSeq" id="WP_130417128.1">
    <property type="nucleotide sequence ID" value="NZ_SHKW01000001.1"/>
</dbReference>